<dbReference type="Proteomes" id="UP000828048">
    <property type="component" value="Chromosome 2"/>
</dbReference>
<proteinExistence type="predicted"/>
<organism evidence="1 2">
    <name type="scientific">Vaccinium darrowii</name>
    <dbReference type="NCBI Taxonomy" id="229202"/>
    <lineage>
        <taxon>Eukaryota</taxon>
        <taxon>Viridiplantae</taxon>
        <taxon>Streptophyta</taxon>
        <taxon>Embryophyta</taxon>
        <taxon>Tracheophyta</taxon>
        <taxon>Spermatophyta</taxon>
        <taxon>Magnoliopsida</taxon>
        <taxon>eudicotyledons</taxon>
        <taxon>Gunneridae</taxon>
        <taxon>Pentapetalae</taxon>
        <taxon>asterids</taxon>
        <taxon>Ericales</taxon>
        <taxon>Ericaceae</taxon>
        <taxon>Vaccinioideae</taxon>
        <taxon>Vaccinieae</taxon>
        <taxon>Vaccinium</taxon>
    </lineage>
</organism>
<keyword evidence="2" id="KW-1185">Reference proteome</keyword>
<name>A0ACB7WYD4_9ERIC</name>
<gene>
    <name evidence="1" type="ORF">Vadar_005577</name>
</gene>
<dbReference type="EMBL" id="CM037152">
    <property type="protein sequence ID" value="KAH7833368.1"/>
    <property type="molecule type" value="Genomic_DNA"/>
</dbReference>
<evidence type="ECO:0000313" key="2">
    <source>
        <dbReference type="Proteomes" id="UP000828048"/>
    </source>
</evidence>
<protein>
    <submittedName>
        <fullName evidence="1">Uncharacterized protein</fullName>
    </submittedName>
</protein>
<accession>A0ACB7WYD4</accession>
<comment type="caution">
    <text evidence="1">The sequence shown here is derived from an EMBL/GenBank/DDBJ whole genome shotgun (WGS) entry which is preliminary data.</text>
</comment>
<reference evidence="1 2" key="1">
    <citation type="journal article" date="2021" name="Hortic Res">
        <title>High-quality reference genome and annotation aids understanding of berry development for evergreen blueberry (Vaccinium darrowii).</title>
        <authorList>
            <person name="Yu J."/>
            <person name="Hulse-Kemp A.M."/>
            <person name="Babiker E."/>
            <person name="Staton M."/>
        </authorList>
    </citation>
    <scope>NUCLEOTIDE SEQUENCE [LARGE SCALE GENOMIC DNA]</scope>
    <source>
        <strain evidence="2">cv. NJ 8807/NJ 8810</strain>
        <tissue evidence="1">Young leaf</tissue>
    </source>
</reference>
<evidence type="ECO:0000313" key="1">
    <source>
        <dbReference type="EMBL" id="KAH7833368.1"/>
    </source>
</evidence>
<sequence length="184" mass="20972">MYSNCDVGHSKDYAGFHTATRWQRTDVLSTESPHQSSDMDMSSHDHPMIPNTLSRHVPFRVRLHKLSNSNPNSLMGGQNWRRPSPALVMPPTPLLHVKRPIGPILSAWDLIDVIQLQRKHMRSRIETVLLVLGSPFPSKALEDRPLGLGQFGHQDHDYIWRGVIAKGVTSVYRDFCVPIFPYCR</sequence>